<evidence type="ECO:0000313" key="1">
    <source>
        <dbReference type="EMBL" id="ELR22171.1"/>
    </source>
</evidence>
<evidence type="ECO:0000313" key="2">
    <source>
        <dbReference type="Proteomes" id="UP000011083"/>
    </source>
</evidence>
<dbReference type="GeneID" id="14923095"/>
<organism evidence="1 2">
    <name type="scientific">Acanthamoeba castellanii (strain ATCC 30010 / Neff)</name>
    <dbReference type="NCBI Taxonomy" id="1257118"/>
    <lineage>
        <taxon>Eukaryota</taxon>
        <taxon>Amoebozoa</taxon>
        <taxon>Discosea</taxon>
        <taxon>Longamoebia</taxon>
        <taxon>Centramoebida</taxon>
        <taxon>Acanthamoebidae</taxon>
        <taxon>Acanthamoeba</taxon>
    </lineage>
</organism>
<sequence length="64" mass="7227">MADDEPSFLCTAAEALLHWRAAAEFKDVLARATHFGVWQHQTQREVRNGEQVSLFLVSVVEVTN</sequence>
<reference evidence="1 2" key="1">
    <citation type="journal article" date="2013" name="Genome Biol.">
        <title>Genome of Acanthamoeba castellanii highlights extensive lateral gene transfer and early evolution of tyrosine kinase signaling.</title>
        <authorList>
            <person name="Clarke M."/>
            <person name="Lohan A.J."/>
            <person name="Liu B."/>
            <person name="Lagkouvardos I."/>
            <person name="Roy S."/>
            <person name="Zafar N."/>
            <person name="Bertelli C."/>
            <person name="Schilde C."/>
            <person name="Kianianmomeni A."/>
            <person name="Burglin T.R."/>
            <person name="Frech C."/>
            <person name="Turcotte B."/>
            <person name="Kopec K.O."/>
            <person name="Synnott J.M."/>
            <person name="Choo C."/>
            <person name="Paponov I."/>
            <person name="Finkler A."/>
            <person name="Soon Heng Tan C."/>
            <person name="Hutchins A.P."/>
            <person name="Weinmeier T."/>
            <person name="Rattei T."/>
            <person name="Chu J.S."/>
            <person name="Gimenez G."/>
            <person name="Irimia M."/>
            <person name="Rigden D.J."/>
            <person name="Fitzpatrick D.A."/>
            <person name="Lorenzo-Morales J."/>
            <person name="Bateman A."/>
            <person name="Chiu C.H."/>
            <person name="Tang P."/>
            <person name="Hegemann P."/>
            <person name="Fromm H."/>
            <person name="Raoult D."/>
            <person name="Greub G."/>
            <person name="Miranda-Saavedra D."/>
            <person name="Chen N."/>
            <person name="Nash P."/>
            <person name="Ginger M.L."/>
            <person name="Horn M."/>
            <person name="Schaap P."/>
            <person name="Caler L."/>
            <person name="Loftus B."/>
        </authorList>
    </citation>
    <scope>NUCLEOTIDE SEQUENCE [LARGE SCALE GENOMIC DNA]</scope>
    <source>
        <strain evidence="1 2">Neff</strain>
    </source>
</reference>
<dbReference type="VEuPathDB" id="AmoebaDB:ACA1_126000"/>
<dbReference type="AlphaFoldDB" id="L8HCS3"/>
<gene>
    <name evidence="1" type="ORF">ACA1_126000</name>
</gene>
<name>L8HCS3_ACACF</name>
<dbReference type="EMBL" id="KB007887">
    <property type="protein sequence ID" value="ELR22171.1"/>
    <property type="molecule type" value="Genomic_DNA"/>
</dbReference>
<protein>
    <submittedName>
        <fullName evidence="1">Uncharacterized protein</fullName>
    </submittedName>
</protein>
<accession>L8HCS3</accession>
<keyword evidence="2" id="KW-1185">Reference proteome</keyword>
<proteinExistence type="predicted"/>
<dbReference type="Proteomes" id="UP000011083">
    <property type="component" value="Unassembled WGS sequence"/>
</dbReference>
<dbReference type="RefSeq" id="XP_004348685.1">
    <property type="nucleotide sequence ID" value="XM_004348635.1"/>
</dbReference>
<dbReference type="KEGG" id="acan:ACA1_126000"/>